<organism evidence="2 3">
    <name type="scientific">Aspergillus brasiliensis (strain CBS 101740 / IMI 381727 / IBT 21946)</name>
    <dbReference type="NCBI Taxonomy" id="767769"/>
    <lineage>
        <taxon>Eukaryota</taxon>
        <taxon>Fungi</taxon>
        <taxon>Dikarya</taxon>
        <taxon>Ascomycota</taxon>
        <taxon>Pezizomycotina</taxon>
        <taxon>Eurotiomycetes</taxon>
        <taxon>Eurotiomycetidae</taxon>
        <taxon>Eurotiales</taxon>
        <taxon>Aspergillaceae</taxon>
        <taxon>Aspergillus</taxon>
        <taxon>Aspergillus subgen. Circumdati</taxon>
    </lineage>
</organism>
<protein>
    <submittedName>
        <fullName evidence="2">Uncharacterized protein</fullName>
    </submittedName>
</protein>
<keyword evidence="1" id="KW-1133">Transmembrane helix</keyword>
<dbReference type="VEuPathDB" id="FungiDB:ASPBRDRAFT_43272"/>
<accession>A0A1L9UJZ1</accession>
<evidence type="ECO:0000313" key="3">
    <source>
        <dbReference type="Proteomes" id="UP000184499"/>
    </source>
</evidence>
<dbReference type="RefSeq" id="XP_067479147.1">
    <property type="nucleotide sequence ID" value="XM_067624962.1"/>
</dbReference>
<feature type="transmembrane region" description="Helical" evidence="1">
    <location>
        <begin position="20"/>
        <end position="37"/>
    </location>
</feature>
<sequence length="59" mass="6638">MAQLVARTTPDRKVVRSSRAGLIPIFFAFTLFLVLYGRHISQQVALLTEGCLLALNWSF</sequence>
<gene>
    <name evidence="2" type="ORF">ASPBRDRAFT_43272</name>
</gene>
<dbReference type="GeneID" id="93577450"/>
<reference evidence="3" key="1">
    <citation type="journal article" date="2017" name="Genome Biol.">
        <title>Comparative genomics reveals high biological diversity and specific adaptations in the industrially and medically important fungal genus Aspergillus.</title>
        <authorList>
            <person name="de Vries R.P."/>
            <person name="Riley R."/>
            <person name="Wiebenga A."/>
            <person name="Aguilar-Osorio G."/>
            <person name="Amillis S."/>
            <person name="Uchima C.A."/>
            <person name="Anderluh G."/>
            <person name="Asadollahi M."/>
            <person name="Askin M."/>
            <person name="Barry K."/>
            <person name="Battaglia E."/>
            <person name="Bayram O."/>
            <person name="Benocci T."/>
            <person name="Braus-Stromeyer S.A."/>
            <person name="Caldana C."/>
            <person name="Canovas D."/>
            <person name="Cerqueira G.C."/>
            <person name="Chen F."/>
            <person name="Chen W."/>
            <person name="Choi C."/>
            <person name="Clum A."/>
            <person name="Dos Santos R.A."/>
            <person name="Damasio A.R."/>
            <person name="Diallinas G."/>
            <person name="Emri T."/>
            <person name="Fekete E."/>
            <person name="Flipphi M."/>
            <person name="Freyberg S."/>
            <person name="Gallo A."/>
            <person name="Gournas C."/>
            <person name="Habgood R."/>
            <person name="Hainaut M."/>
            <person name="Harispe M.L."/>
            <person name="Henrissat B."/>
            <person name="Hilden K.S."/>
            <person name="Hope R."/>
            <person name="Hossain A."/>
            <person name="Karabika E."/>
            <person name="Karaffa L."/>
            <person name="Karanyi Z."/>
            <person name="Krasevec N."/>
            <person name="Kuo A."/>
            <person name="Kusch H."/>
            <person name="LaButti K."/>
            <person name="Lagendijk E.L."/>
            <person name="Lapidus A."/>
            <person name="Levasseur A."/>
            <person name="Lindquist E."/>
            <person name="Lipzen A."/>
            <person name="Logrieco A.F."/>
            <person name="MacCabe A."/>
            <person name="Maekelae M.R."/>
            <person name="Malavazi I."/>
            <person name="Melin P."/>
            <person name="Meyer V."/>
            <person name="Mielnichuk N."/>
            <person name="Miskei M."/>
            <person name="Molnar A.P."/>
            <person name="Mule G."/>
            <person name="Ngan C.Y."/>
            <person name="Orejas M."/>
            <person name="Orosz E."/>
            <person name="Ouedraogo J.P."/>
            <person name="Overkamp K.M."/>
            <person name="Park H.-S."/>
            <person name="Perrone G."/>
            <person name="Piumi F."/>
            <person name="Punt P.J."/>
            <person name="Ram A.F."/>
            <person name="Ramon A."/>
            <person name="Rauscher S."/>
            <person name="Record E."/>
            <person name="Riano-Pachon D.M."/>
            <person name="Robert V."/>
            <person name="Roehrig J."/>
            <person name="Ruller R."/>
            <person name="Salamov A."/>
            <person name="Salih N.S."/>
            <person name="Samson R.A."/>
            <person name="Sandor E."/>
            <person name="Sanguinetti M."/>
            <person name="Schuetze T."/>
            <person name="Sepcic K."/>
            <person name="Shelest E."/>
            <person name="Sherlock G."/>
            <person name="Sophianopoulou V."/>
            <person name="Squina F.M."/>
            <person name="Sun H."/>
            <person name="Susca A."/>
            <person name="Todd R.B."/>
            <person name="Tsang A."/>
            <person name="Unkles S.E."/>
            <person name="van de Wiele N."/>
            <person name="van Rossen-Uffink D."/>
            <person name="Oliveira J.V."/>
            <person name="Vesth T.C."/>
            <person name="Visser J."/>
            <person name="Yu J.-H."/>
            <person name="Zhou M."/>
            <person name="Andersen M.R."/>
            <person name="Archer D.B."/>
            <person name="Baker S.E."/>
            <person name="Benoit I."/>
            <person name="Brakhage A.A."/>
            <person name="Braus G.H."/>
            <person name="Fischer R."/>
            <person name="Frisvad J.C."/>
            <person name="Goldman G.H."/>
            <person name="Houbraken J."/>
            <person name="Oakley B."/>
            <person name="Pocsi I."/>
            <person name="Scazzocchio C."/>
            <person name="Seiboth B."/>
            <person name="vanKuyk P.A."/>
            <person name="Wortman J."/>
            <person name="Dyer P.S."/>
            <person name="Grigoriev I.V."/>
        </authorList>
    </citation>
    <scope>NUCLEOTIDE SEQUENCE [LARGE SCALE GENOMIC DNA]</scope>
    <source>
        <strain evidence="3">CBS 101740 / IMI 381727 / IBT 21946</strain>
    </source>
</reference>
<keyword evidence="1" id="KW-0472">Membrane</keyword>
<proteinExistence type="predicted"/>
<name>A0A1L9UJZ1_ASPBC</name>
<keyword evidence="1" id="KW-0812">Transmembrane</keyword>
<dbReference type="EMBL" id="KV878684">
    <property type="protein sequence ID" value="OJJ71899.1"/>
    <property type="molecule type" value="Genomic_DNA"/>
</dbReference>
<evidence type="ECO:0000313" key="2">
    <source>
        <dbReference type="EMBL" id="OJJ71899.1"/>
    </source>
</evidence>
<dbReference type="AlphaFoldDB" id="A0A1L9UJZ1"/>
<dbReference type="Proteomes" id="UP000184499">
    <property type="component" value="Unassembled WGS sequence"/>
</dbReference>
<evidence type="ECO:0000256" key="1">
    <source>
        <dbReference type="SAM" id="Phobius"/>
    </source>
</evidence>
<keyword evidence="3" id="KW-1185">Reference proteome</keyword>